<feature type="region of interest" description="Disordered" evidence="1">
    <location>
        <begin position="2976"/>
        <end position="3006"/>
    </location>
</feature>
<feature type="compositionally biased region" description="Basic residues" evidence="1">
    <location>
        <begin position="2979"/>
        <end position="3000"/>
    </location>
</feature>
<protein>
    <recommendedName>
        <fullName evidence="4">LisH domain-containing protein</fullName>
    </recommendedName>
</protein>
<feature type="compositionally biased region" description="Polar residues" evidence="1">
    <location>
        <begin position="1212"/>
        <end position="1224"/>
    </location>
</feature>
<feature type="compositionally biased region" description="Low complexity" evidence="1">
    <location>
        <begin position="707"/>
        <end position="718"/>
    </location>
</feature>
<feature type="compositionally biased region" description="Basic residues" evidence="1">
    <location>
        <begin position="2487"/>
        <end position="2500"/>
    </location>
</feature>
<name>A0A8T0EGP8_ARGBR</name>
<proteinExistence type="predicted"/>
<reference evidence="2" key="1">
    <citation type="journal article" date="2020" name="bioRxiv">
        <title>Chromosome-level reference genome of the European wasp spider Argiope bruennichi: a resource for studies on range expansion and evolutionary adaptation.</title>
        <authorList>
            <person name="Sheffer M.M."/>
            <person name="Hoppe A."/>
            <person name="Krehenwinkel H."/>
            <person name="Uhl G."/>
            <person name="Kuss A.W."/>
            <person name="Jensen L."/>
            <person name="Jensen C."/>
            <person name="Gillespie R.G."/>
            <person name="Hoff K.J."/>
            <person name="Prost S."/>
        </authorList>
    </citation>
    <scope>NUCLEOTIDE SEQUENCE</scope>
</reference>
<feature type="compositionally biased region" description="Basic and acidic residues" evidence="1">
    <location>
        <begin position="4225"/>
        <end position="4241"/>
    </location>
</feature>
<feature type="compositionally biased region" description="Basic and acidic residues" evidence="1">
    <location>
        <begin position="764"/>
        <end position="782"/>
    </location>
</feature>
<dbReference type="EMBL" id="JABXBU010002227">
    <property type="protein sequence ID" value="KAF8773163.1"/>
    <property type="molecule type" value="Genomic_DNA"/>
</dbReference>
<keyword evidence="3" id="KW-1185">Reference proteome</keyword>
<feature type="region of interest" description="Disordered" evidence="1">
    <location>
        <begin position="4206"/>
        <end position="4241"/>
    </location>
</feature>
<feature type="compositionally biased region" description="Basic and acidic residues" evidence="1">
    <location>
        <begin position="2462"/>
        <end position="2479"/>
    </location>
</feature>
<feature type="region of interest" description="Disordered" evidence="1">
    <location>
        <begin position="667"/>
        <end position="719"/>
    </location>
</feature>
<dbReference type="Proteomes" id="UP000807504">
    <property type="component" value="Unassembled WGS sequence"/>
</dbReference>
<feature type="region of interest" description="Disordered" evidence="1">
    <location>
        <begin position="2461"/>
        <end position="2501"/>
    </location>
</feature>
<accession>A0A8T0EGP8</accession>
<sequence length="4563" mass="512243">MLPVLKISKFSKQIIPKHVVTFEFIRLLRRKPLHLQKVCVRTLNFGNDESVSVHSNGFETPTRHASFQPSTREAITTQRISHSNSVKRQPIKSSKMVQTETSQVIFSSRSCQTFSRFILPSKTSMRISTKSSHQLTNSITSPNHSAKNQLQSNIELMKTDMDETLNTSRPLTFENNVTTNTAVFTSTESRANENKENSATIQQDIESSSYAEVSNFSSPKLFHSFHHSRVSSLTTPLKDRWQCNEEFTSPKRKSPTLRKFIEYSHPKQINSNDTEEIKNSDEVFQNNLNRAEKDSLFNAIPFHNNKDCDDLKIKESAIESTEGVFLTAEDAQTNENKNMQATIVETMILEPETDSSEQCNNIEEKNNKQNFFNETALQLLASSQVVSLSNKSDINHNTPTDINIETPEPVQVDKVNTDLMQESDSKDAFDSYMSIIQQATENQVGSCSNEQNKDAANGVKDVQFTVSSINESSTSVSTSATELGANSILKPVPIGTPFQVETQIIVPQAACSINQSIPMIQKSSCCPSSSLMNSEMPLIPSNKNNPIQPTVQNQNCIVNSNFQTSPVLQFSYPAASGFPMQSLNGFQSKIIVIQQPCCTRSMNVRNWTNDNLTNNIILPIQPVSAKNVTQSTIMNSSLTKKSHNSDPSKSFLATNVSNFGKITSETIKAPKKTKKASTIQAKDLLGKRRRQKNSKQKSSIGFKQKTSGQSSFCSCSNSTENTDVEKKIEKTVDEGMFYLINSSSRKGSDSNKVKWKRLNRIQKETSEESKKMEKVTQSHDLSEMTGYSSCNPIVLESDEDIVMSEIDNKNVTSQLMVTTKNKSSKKKQKKKFKDKLCKKLTSSTKEIILNSKKSRRKKSSISHCLYEMIRNSSCNPINLKSDEDMETSEMVNENVTSQVILTAESELSKKEQKKKLQDDKCCTKLNKSSKETILNRKKSMEKILSISLTENSSKIGEISDHLSQNTECSSLTGKKKTSINETNNQLLLNEINCSPSENGCITSPKMKQISENKSMSYISAHLKEKETCYPNSPKKSQYLLRTVNKGRNIDKICDKLKLSAIQYSSSKEKSLKKDNQTINKLPNSVVTASYYADSTIKHQTVATRNSIEVSNDDTPFDHELFSSEIVVPVNPTESEVLKSASIEIENEEKSTVSSERRNNIAFISEAAVNSKQSSGNYKLLKPSIKKRVLHPPKKRTTPFPIQSPCDEVFSPFSSSTDATSTLNPNEKPLSRNPSHAEINKLVTCPPKLHSPEYTISVDLSTEFREMPSSPINIDTIRKCHTLKSNESDLLLSPDPILDSLCTVDTLLDKNIPLSDTCKASLDKKKNIGNKIFSEMNKAANVSQQRKLPLSLIKDSSEEDGLRKFLPRIEAIEENISAHKRASENAVLFPSSQKHLKNANLLSGKENFLKFPMKNFTCKQKPGQASCQLQNKLNLTTNFNPYCEIFINKVSDQMKSCETNNTSSFHSKSVEHLQQKKKSPINCSALLTKVKSKSNLKRSANIPLIPAGVKIPNKWSKSKIKNYSDMISMSEDEKGSKGIKIPTENICRQKSPQTDTSERRGVKEEKIVCSLQEDRKRQNKRLSTSDYFNMILYPSETARLVLGYLIEMKCWMSAEIFLKESPHLEEHRYLVKNGMPHCLNINDKSLCDYLAELCCEKGNREKMSDHVGGFIERIDKETQTENLDKEVSVESSLVNEVLLNCDETYTTCSFDSTSSKSTTELVLKITDTFSVTDEFFANQTSSPNINSQKNSRHRRKSCPSRKLLVDSLVCKKLDNYGKQYTLDALQKDMVFLEQLLCDHPVVQKLAYVLNRVKKKAFTSVKEIVQKAVTEFESNIFVHAYFTFLCHQTDFYMSFRKSRHLNSDECHKRSVVSKKVHKTTCLNLEECVAEDVVDCHLKNPYVADDKDADNKMLVSNDICPDTLNFANTDESTSTVGVSIIQNPAQETSRLSSQSETNTSSSVEEIHLVDHSLPVSTKNAISKSLVTMPIEAPKKLNSDLKDRQLIPEKTYSIQSINIESSNAIDLALNVTNTNESISVVNEPSDIQSSPCETSTLPSESNTNRPNTSNVTNEILSDDQSSDLSLLSHFQPLIPGKIDNIKPANTECNTSGYSSMTMFQNNNFPLSSNQFMKPQFPSTCLNRNFIPNSSNMYLILDNFLYQIITRPSVPMQNSNLCETSLPVFSSISNCTQNINIPFQTSVTNSLVPPNNSILLSSSNSSQLSNSSVVSTTSNNLIMSTFSKNFSSTLSNVLPPSLNYTSRTISSNVLSASSNDVILPAATRKNNLPLLTNLVKVPLSNSTQCSSVPSNALSASVNNTSLTVSSNVLSAPTNDIILPVPTEKNNLPLFTNIINATLSNTTQYSTVLSNELPASSYNITSAVSNILPVLSNGINLPNPARKNNLPLVTNIINRPLHSTNQLNTDSFYIPTLNNKNITQLPINSPHMTNIFGTLQDVKLVITDDTENTEKESTKSIPDTEKQILSEDEEKSKKTKDKNNKCKKGNNKIPTRNNCKALSCINTNLKKKQQCRRSTRKIIQCTLFNSASQKHPVIPSVTKNINSEGAMVNDRTQLHCSSRTYLKVPISNCIGKNNCSENVSLSTIPFDSASNNSCLKNKNSICTKSGFHEEDISNCTNSAMYSAENEIAMPLACDDYSTILNNADSDMNSKNDEIIFSSESLSNSSIPVSTKCYIDTLSDETTTNLEVLCSLNTTGNINSDASLPDDQTTMPLESHGNSTLQNNVNSDVDIAGEQTTMSLPSVKDCARFSNTPVDSMRNYEIDEEDIPLSELLNKMADVSHSVRKFEESSSRKGQRKFSHTSISEEIKESAYCSNILEDRCNTVKEMNKSEDTTIALSYSSILNSFLLPPTKKHTNQKIPMEIKNSCTIPSVPEHLKSSSDKIQIKVNDLSVISSFKSPSKFQNNTKPVSSHAFQSDDALDNKNAFISHIYNDCSKKTNDNHDVFKKCKTIANLDHNIELPETKQKKNSSKKISKTLKRLSKQKKRTSHSDVANLKTDDKISLETFNFQAQTKSLYEIPSFLEHLNSCEETRTEKDNALPMSLLRKDCTLVQNTLNPVIAESIQGENSLVEKLDDAHALPQNYNGYSKQTNDSHVGSMKCEAISNLDQNTKSSETKRKMNFFEEASKIKLPKKCTKQKKETFYSDLADSTKKSNFSVEIKNLCIIPSSPRHSISSHDGTVELCNSSVSPAVNLSPKNTSSLQNNINPDFSDGFQINNTFVEISDNKHAFLSDTGNCSVKYGSKNSAVSRKCGINSNLGQDIKLSETKRKNSSVEISKRKLPERFAKQKEMTSLSNLANLNSNDKANLENSSNFQEQAKNLYVAPSLPEQLSSCDKAKVKMDNSSPAALLSKDDIQNTIYPVVEESLQCEDSPAERLDNTHALFPQGHKGDFKQRIDNYVELKKYETISDFSQNTKPSETKRKMNSSKETIMGKFPKRVMKQKEASHLDLPYLNTNDKVNKKVSSNFSEEIKNQHTDLSSSEHLSISCSETSGVKTSSVPAPVKLQNSIIPVTSDSFSDDDSFVETLDDIRAFLSSTESTFLKDQNDSCGIPRDSKVLNNKIENQNIKSSETKALQKHSRKQIIPKKITNFQQIKNKMKKQYTQKKVENFECKIKKTKKSAMKKTYKTMSSKLFVSKSCIKKSKGINEISEENFSMYIDSNNNNKTGYVLDVKKSLKTYKDKKQNSSEKQWPIKTKFCKSTEKSIDLKQKVDIKTSDNATDFRNLNTKNNQNNLDLCEKDETIASLDKRSTIKKRHEGMTFFPMKKRIVFDYLKLEYLEIFNSFFQEILLLIKYAKEVDQFFFEIKKILLYKFISQKNVKDDLFSKYIDNKLHIENLKTNSTLLLSAFRSKYSHKSSSVDVFKQFCCKILAIREEFEGRFKFGKKMYHEQMEIKKNGITKDIDLHLLHSELNSIKQNLIKKKFISREKVYSFEDPAFSLGSELFSHQPVVLLERLNISSEIKIALDDIKTKSCEEICKNFEQTVPITNLDSSFSSENENPFLTSLLNIRKSVLKKATGSTLFSSLISFIDDNVWPDEFQNKIITVFETTMDIAQSVNNVLYNIGEYSCDISKLVLGNNFSHQYISRSLLVDSSEKKSNFMNAFSFPDETTVYRTEDFDDENGTGQCYSAHKWPKVSVEDLAFTKQISEALGVTEDSMVDKNQNSEKTSAKSDLRNEIASFDNVSYEAKKKSCKNIEKSNVHSKQDSGNIVNKSDIHKKNSKEGKQNNKKVTDLKISKKFKRSSESFTSLKKQQNSKIVRKKNLFMCSRSRRKLLHNTLQNAYILSKSKKSEQCIPSIDANKECLTAVEANESFSTISESLISNNLIDNDSNACPTSTNSENLDFEIKEHTNFENLLEKNKEICAPRKESMKQINILEDSNSKITCVNLDEVKSSFDNKISLTSFNDKYGKQVLNFSDENENPDVTSELENIGNETKMDLLNNKNGFTTEIDHSQKQSSKKPKSKNEILSLCKSSLKKSKSVLRSKSGKSPKESSATSSKYSLSILYNTDEFLAALGEKKITAEKKRHAEIVMNGIRELGIEGFQKFLPEAI</sequence>
<evidence type="ECO:0000313" key="2">
    <source>
        <dbReference type="EMBL" id="KAF8773163.1"/>
    </source>
</evidence>
<reference evidence="2" key="2">
    <citation type="submission" date="2020-06" db="EMBL/GenBank/DDBJ databases">
        <authorList>
            <person name="Sheffer M."/>
        </authorList>
    </citation>
    <scope>NUCLEOTIDE SEQUENCE</scope>
</reference>
<feature type="region of interest" description="Disordered" evidence="1">
    <location>
        <begin position="2038"/>
        <end position="2071"/>
    </location>
</feature>
<gene>
    <name evidence="2" type="ORF">HNY73_015846</name>
</gene>
<feature type="compositionally biased region" description="Basic and acidic residues" evidence="1">
    <location>
        <begin position="4206"/>
        <end position="4216"/>
    </location>
</feature>
<evidence type="ECO:0000256" key="1">
    <source>
        <dbReference type="SAM" id="MobiDB-lite"/>
    </source>
</evidence>
<evidence type="ECO:0000313" key="3">
    <source>
        <dbReference type="Proteomes" id="UP000807504"/>
    </source>
</evidence>
<comment type="caution">
    <text evidence="2">The sequence shown here is derived from an EMBL/GenBank/DDBJ whole genome shotgun (WGS) entry which is preliminary data.</text>
</comment>
<evidence type="ECO:0008006" key="4">
    <source>
        <dbReference type="Google" id="ProtNLM"/>
    </source>
</evidence>
<feature type="region of interest" description="Disordered" evidence="1">
    <location>
        <begin position="1212"/>
        <end position="1234"/>
    </location>
</feature>
<organism evidence="2 3">
    <name type="scientific">Argiope bruennichi</name>
    <name type="common">Wasp spider</name>
    <name type="synonym">Aranea bruennichi</name>
    <dbReference type="NCBI Taxonomy" id="94029"/>
    <lineage>
        <taxon>Eukaryota</taxon>
        <taxon>Metazoa</taxon>
        <taxon>Ecdysozoa</taxon>
        <taxon>Arthropoda</taxon>
        <taxon>Chelicerata</taxon>
        <taxon>Arachnida</taxon>
        <taxon>Araneae</taxon>
        <taxon>Araneomorphae</taxon>
        <taxon>Entelegynae</taxon>
        <taxon>Araneoidea</taxon>
        <taxon>Araneidae</taxon>
        <taxon>Argiope</taxon>
    </lineage>
</organism>
<feature type="region of interest" description="Disordered" evidence="1">
    <location>
        <begin position="764"/>
        <end position="783"/>
    </location>
</feature>